<dbReference type="EC" id="5.4.99.25" evidence="5"/>
<comment type="function">
    <text evidence="5">Responsible for synthesis of pseudouridine from uracil-55 in the psi GC loop of transfer RNAs.</text>
</comment>
<accession>A0A223D1G8</accession>
<dbReference type="Pfam" id="PF16198">
    <property type="entry name" value="TruB_C_2"/>
    <property type="match status" value="1"/>
</dbReference>
<dbReference type="Gene3D" id="3.30.2350.10">
    <property type="entry name" value="Pseudouridine synthase"/>
    <property type="match status" value="1"/>
</dbReference>
<dbReference type="AlphaFoldDB" id="A0A223D1G8"/>
<keyword evidence="3 5" id="KW-0819">tRNA processing</keyword>
<evidence type="ECO:0000256" key="2">
    <source>
        <dbReference type="ARBA" id="ARBA00005642"/>
    </source>
</evidence>
<dbReference type="Pfam" id="PF01509">
    <property type="entry name" value="TruB_N"/>
    <property type="match status" value="1"/>
</dbReference>
<protein>
    <recommendedName>
        <fullName evidence="5">tRNA pseudouridine synthase B</fullName>
        <ecNumber evidence="5">5.4.99.25</ecNumber>
    </recommendedName>
    <alternativeName>
        <fullName evidence="5">tRNA pseudouridine(55) synthase</fullName>
        <shortName evidence="5">Psi55 synthase</shortName>
    </alternativeName>
    <alternativeName>
        <fullName evidence="5">tRNA pseudouridylate synthase</fullName>
    </alternativeName>
    <alternativeName>
        <fullName evidence="5">tRNA-uridine isomerase</fullName>
    </alternativeName>
</protein>
<evidence type="ECO:0000256" key="3">
    <source>
        <dbReference type="ARBA" id="ARBA00022694"/>
    </source>
</evidence>
<dbReference type="PANTHER" id="PTHR13767:SF2">
    <property type="entry name" value="PSEUDOURIDYLATE SYNTHASE TRUB1"/>
    <property type="match status" value="1"/>
</dbReference>
<proteinExistence type="inferred from homology"/>
<dbReference type="InterPro" id="IPR014780">
    <property type="entry name" value="tRNA_psdUridine_synth_TruB"/>
</dbReference>
<dbReference type="InterPro" id="IPR020103">
    <property type="entry name" value="PsdUridine_synth_cat_dom_sf"/>
</dbReference>
<comment type="similarity">
    <text evidence="2 5">Belongs to the pseudouridine synthase TruB family. Type 1 subfamily.</text>
</comment>
<evidence type="ECO:0000256" key="1">
    <source>
        <dbReference type="ARBA" id="ARBA00000385"/>
    </source>
</evidence>
<dbReference type="GO" id="GO:0031119">
    <property type="term" value="P:tRNA pseudouridine synthesis"/>
    <property type="evidence" value="ECO:0007669"/>
    <property type="project" value="UniProtKB-UniRule"/>
</dbReference>
<dbReference type="GO" id="GO:0003723">
    <property type="term" value="F:RNA binding"/>
    <property type="evidence" value="ECO:0007669"/>
    <property type="project" value="InterPro"/>
</dbReference>
<dbReference type="GO" id="GO:0160148">
    <property type="term" value="F:tRNA pseudouridine(55) synthase activity"/>
    <property type="evidence" value="ECO:0007669"/>
    <property type="project" value="UniProtKB-EC"/>
</dbReference>
<feature type="domain" description="tRNA pseudouridylate synthase B C-terminal" evidence="7">
    <location>
        <begin position="177"/>
        <end position="235"/>
    </location>
</feature>
<dbReference type="InterPro" id="IPR002501">
    <property type="entry name" value="PsdUridine_synth_N"/>
</dbReference>
<name>A0A223D1G8_9BACL</name>
<comment type="catalytic activity">
    <reaction evidence="1 5">
        <text>uridine(55) in tRNA = pseudouridine(55) in tRNA</text>
        <dbReference type="Rhea" id="RHEA:42532"/>
        <dbReference type="Rhea" id="RHEA-COMP:10101"/>
        <dbReference type="Rhea" id="RHEA-COMP:10102"/>
        <dbReference type="ChEBI" id="CHEBI:65314"/>
        <dbReference type="ChEBI" id="CHEBI:65315"/>
        <dbReference type="EC" id="5.4.99.25"/>
    </reaction>
</comment>
<feature type="active site" description="Nucleophile" evidence="5">
    <location>
        <position position="39"/>
    </location>
</feature>
<dbReference type="OrthoDB" id="9802309at2"/>
<organism evidence="8 9">
    <name type="scientific">Tumebacillus algifaecis</name>
    <dbReference type="NCBI Taxonomy" id="1214604"/>
    <lineage>
        <taxon>Bacteria</taxon>
        <taxon>Bacillati</taxon>
        <taxon>Bacillota</taxon>
        <taxon>Bacilli</taxon>
        <taxon>Bacillales</taxon>
        <taxon>Alicyclobacillaceae</taxon>
        <taxon>Tumebacillus</taxon>
    </lineage>
</organism>
<dbReference type="SUPFAM" id="SSF55120">
    <property type="entry name" value="Pseudouridine synthase"/>
    <property type="match status" value="1"/>
</dbReference>
<dbReference type="HAMAP" id="MF_01080">
    <property type="entry name" value="TruB_bact"/>
    <property type="match status" value="1"/>
</dbReference>
<dbReference type="NCBIfam" id="TIGR00431">
    <property type="entry name" value="TruB"/>
    <property type="match status" value="1"/>
</dbReference>
<evidence type="ECO:0000259" key="7">
    <source>
        <dbReference type="Pfam" id="PF16198"/>
    </source>
</evidence>
<dbReference type="EMBL" id="CP022657">
    <property type="protein sequence ID" value="ASS75599.1"/>
    <property type="molecule type" value="Genomic_DNA"/>
</dbReference>
<keyword evidence="4 5" id="KW-0413">Isomerase</keyword>
<evidence type="ECO:0000313" key="9">
    <source>
        <dbReference type="Proteomes" id="UP000214688"/>
    </source>
</evidence>
<feature type="domain" description="Pseudouridine synthase II N-terminal" evidence="6">
    <location>
        <begin position="24"/>
        <end position="176"/>
    </location>
</feature>
<evidence type="ECO:0000313" key="8">
    <source>
        <dbReference type="EMBL" id="ASS75599.1"/>
    </source>
</evidence>
<evidence type="ECO:0000256" key="5">
    <source>
        <dbReference type="HAMAP-Rule" id="MF_01080"/>
    </source>
</evidence>
<dbReference type="CDD" id="cd02573">
    <property type="entry name" value="PseudoU_synth_EcTruB"/>
    <property type="match status" value="1"/>
</dbReference>
<evidence type="ECO:0000256" key="4">
    <source>
        <dbReference type="ARBA" id="ARBA00023235"/>
    </source>
</evidence>
<reference evidence="8 9" key="1">
    <citation type="journal article" date="2015" name="Int. J. Syst. Evol. Microbiol.">
        <title>Tumebacillus algifaecis sp. nov., isolated from decomposing algal scum.</title>
        <authorList>
            <person name="Wu Y.F."/>
            <person name="Zhang B."/>
            <person name="Xing P."/>
            <person name="Wu Q.L."/>
            <person name="Liu S.J."/>
        </authorList>
    </citation>
    <scope>NUCLEOTIDE SEQUENCE [LARGE SCALE GENOMIC DNA]</scope>
    <source>
        <strain evidence="8 9">THMBR28</strain>
    </source>
</reference>
<dbReference type="Proteomes" id="UP000214688">
    <property type="component" value="Chromosome"/>
</dbReference>
<dbReference type="PANTHER" id="PTHR13767">
    <property type="entry name" value="TRNA-PSEUDOURIDINE SYNTHASE"/>
    <property type="match status" value="1"/>
</dbReference>
<keyword evidence="9" id="KW-1185">Reference proteome</keyword>
<sequence length="305" mass="33777">MMHGILVINKPAGMTSHQVVGRARRILGIKKIGHTGTLDPDVQGVLPICIGMATRVAEYLLDQTKAYRGEVTFGLSTTTQDASGEPIEAVDEVLLTAEQVRDAFAAFLGPIMQRPPAYSAIKIDGKRAYDLARKGADVEIPPREVTLYKLEIEEMQLDLPRPKVRFYVECSKGTYVRTLCHDLGVRLGVPAHMSSLLRTKSGPFDLSQALTFEEIEEHVKNGTIEEVLLPMQAALPHLPQNVIPEVLERRVDNGRELTIKRQIPGATVGSLLRIESRTGKLLALYRVTDVLDGELHTLPEKVFKE</sequence>
<dbReference type="InterPro" id="IPR032819">
    <property type="entry name" value="TruB_C"/>
</dbReference>
<dbReference type="GO" id="GO:1990481">
    <property type="term" value="P:mRNA pseudouridine synthesis"/>
    <property type="evidence" value="ECO:0007669"/>
    <property type="project" value="TreeGrafter"/>
</dbReference>
<dbReference type="FunFam" id="3.30.2350.10:FF:000011">
    <property type="entry name" value="tRNA pseudouridine synthase B"/>
    <property type="match status" value="1"/>
</dbReference>
<dbReference type="KEGG" id="tab:CIG75_11785"/>
<dbReference type="RefSeq" id="WP_094236842.1">
    <property type="nucleotide sequence ID" value="NZ_CP022657.1"/>
</dbReference>
<evidence type="ECO:0000259" key="6">
    <source>
        <dbReference type="Pfam" id="PF01509"/>
    </source>
</evidence>
<gene>
    <name evidence="5 8" type="primary">truB</name>
    <name evidence="8" type="ORF">CIG75_11785</name>
</gene>